<accession>A0ABP6IZ95</accession>
<name>A0ABP6IZ95_9ACTN</name>
<evidence type="ECO:0008006" key="3">
    <source>
        <dbReference type="Google" id="ProtNLM"/>
    </source>
</evidence>
<reference evidence="2" key="1">
    <citation type="journal article" date="2019" name="Int. J. Syst. Evol. Microbiol.">
        <title>The Global Catalogue of Microorganisms (GCM) 10K type strain sequencing project: providing services to taxonomists for standard genome sequencing and annotation.</title>
        <authorList>
            <consortium name="The Broad Institute Genomics Platform"/>
            <consortium name="The Broad Institute Genome Sequencing Center for Infectious Disease"/>
            <person name="Wu L."/>
            <person name="Ma J."/>
        </authorList>
    </citation>
    <scope>NUCLEOTIDE SEQUENCE [LARGE SCALE GENOMIC DNA]</scope>
    <source>
        <strain evidence="2">JCM 9650</strain>
    </source>
</reference>
<evidence type="ECO:0000313" key="2">
    <source>
        <dbReference type="Proteomes" id="UP001501423"/>
    </source>
</evidence>
<sequence length="76" mass="8177">MSPVAITVATQAAAAAPVAMILRARFTQVPPAHRELLRTARQVVLTAAGPDGRAAEFKHKFGSLARTKWLIHCQMA</sequence>
<gene>
    <name evidence="1" type="ORF">GCM10010478_12430</name>
</gene>
<organism evidence="1 2">
    <name type="scientific">Streptomyces erythrogriseus</name>
    <dbReference type="NCBI Taxonomy" id="284027"/>
    <lineage>
        <taxon>Bacteria</taxon>
        <taxon>Bacillati</taxon>
        <taxon>Actinomycetota</taxon>
        <taxon>Actinomycetes</taxon>
        <taxon>Kitasatosporales</taxon>
        <taxon>Streptomycetaceae</taxon>
        <taxon>Streptomyces</taxon>
        <taxon>Streptomyces griseoincarnatus group</taxon>
    </lineage>
</organism>
<protein>
    <recommendedName>
        <fullName evidence="3">Transposase</fullName>
    </recommendedName>
</protein>
<dbReference type="EMBL" id="BAAAVA010000009">
    <property type="protein sequence ID" value="GAA2914954.1"/>
    <property type="molecule type" value="Genomic_DNA"/>
</dbReference>
<keyword evidence="2" id="KW-1185">Reference proteome</keyword>
<comment type="caution">
    <text evidence="1">The sequence shown here is derived from an EMBL/GenBank/DDBJ whole genome shotgun (WGS) entry which is preliminary data.</text>
</comment>
<proteinExistence type="predicted"/>
<dbReference type="Proteomes" id="UP001501423">
    <property type="component" value="Unassembled WGS sequence"/>
</dbReference>
<evidence type="ECO:0000313" key="1">
    <source>
        <dbReference type="EMBL" id="GAA2914954.1"/>
    </source>
</evidence>